<dbReference type="GO" id="GO:0051213">
    <property type="term" value="F:dioxygenase activity"/>
    <property type="evidence" value="ECO:0007669"/>
    <property type="project" value="UniProtKB-KW"/>
</dbReference>
<dbReference type="Pfam" id="PF00903">
    <property type="entry name" value="Glyoxalase"/>
    <property type="match status" value="1"/>
</dbReference>
<evidence type="ECO:0000259" key="1">
    <source>
        <dbReference type="PROSITE" id="PS51819"/>
    </source>
</evidence>
<dbReference type="InterPro" id="IPR037523">
    <property type="entry name" value="VOC_core"/>
</dbReference>
<dbReference type="InterPro" id="IPR029068">
    <property type="entry name" value="Glyas_Bleomycin-R_OHBP_Dase"/>
</dbReference>
<dbReference type="InterPro" id="IPR004360">
    <property type="entry name" value="Glyas_Fos-R_dOase_dom"/>
</dbReference>
<reference evidence="2 3" key="1">
    <citation type="submission" date="2019-03" db="EMBL/GenBank/DDBJ databases">
        <title>Genomic Encyclopedia of Type Strains, Phase IV (KMG-IV): sequencing the most valuable type-strain genomes for metagenomic binning, comparative biology and taxonomic classification.</title>
        <authorList>
            <person name="Goeker M."/>
        </authorList>
    </citation>
    <scope>NUCLEOTIDE SEQUENCE [LARGE SCALE GENOMIC DNA]</scope>
    <source>
        <strain evidence="2 3">DSM 103428</strain>
    </source>
</reference>
<evidence type="ECO:0000313" key="2">
    <source>
        <dbReference type="EMBL" id="TCK74179.1"/>
    </source>
</evidence>
<gene>
    <name evidence="2" type="ORF">C7378_1801</name>
</gene>
<keyword evidence="2" id="KW-0223">Dioxygenase</keyword>
<dbReference type="AlphaFoldDB" id="A0A4R1LCC1"/>
<dbReference type="EMBL" id="SMGK01000002">
    <property type="protein sequence ID" value="TCK74179.1"/>
    <property type="molecule type" value="Genomic_DNA"/>
</dbReference>
<sequence>MALQMCHVMPFLATTQPEKARAFYCDVLGMRLEEDSPFALVVKAANASVRIQKVQAFTPSPFTALGWHVDDIETAARQLQSKGVTFEHFEGMNQNDLGIWASPGGAQVCWFKDPDGNLLSLTQFA</sequence>
<comment type="caution">
    <text evidence="2">The sequence shown here is derived from an EMBL/GenBank/DDBJ whole genome shotgun (WGS) entry which is preliminary data.</text>
</comment>
<dbReference type="Gene3D" id="3.10.180.10">
    <property type="entry name" value="2,3-Dihydroxybiphenyl 1,2-Dioxygenase, domain 1"/>
    <property type="match status" value="1"/>
</dbReference>
<dbReference type="GO" id="GO:0016829">
    <property type="term" value="F:lyase activity"/>
    <property type="evidence" value="ECO:0007669"/>
    <property type="project" value="UniProtKB-KW"/>
</dbReference>
<keyword evidence="3" id="KW-1185">Reference proteome</keyword>
<organism evidence="2 3">
    <name type="scientific">Acidipila rosea</name>
    <dbReference type="NCBI Taxonomy" id="768535"/>
    <lineage>
        <taxon>Bacteria</taxon>
        <taxon>Pseudomonadati</taxon>
        <taxon>Acidobacteriota</taxon>
        <taxon>Terriglobia</taxon>
        <taxon>Terriglobales</taxon>
        <taxon>Acidobacteriaceae</taxon>
        <taxon>Acidipila</taxon>
    </lineage>
</organism>
<keyword evidence="2" id="KW-0560">Oxidoreductase</keyword>
<dbReference type="PROSITE" id="PS51819">
    <property type="entry name" value="VOC"/>
    <property type="match status" value="1"/>
</dbReference>
<protein>
    <submittedName>
        <fullName evidence="2">Catechol 2,3-dioxygenase-like lactoylglutathione lyase family enzyme</fullName>
    </submittedName>
</protein>
<feature type="domain" description="VOC" evidence="1">
    <location>
        <begin position="4"/>
        <end position="124"/>
    </location>
</feature>
<evidence type="ECO:0000313" key="3">
    <source>
        <dbReference type="Proteomes" id="UP000295210"/>
    </source>
</evidence>
<name>A0A4R1LCC1_9BACT</name>
<dbReference type="CDD" id="cd06587">
    <property type="entry name" value="VOC"/>
    <property type="match status" value="1"/>
</dbReference>
<proteinExistence type="predicted"/>
<keyword evidence="2" id="KW-0456">Lyase</keyword>
<accession>A0A4R1LCC1</accession>
<dbReference type="Proteomes" id="UP000295210">
    <property type="component" value="Unassembled WGS sequence"/>
</dbReference>
<dbReference type="SUPFAM" id="SSF54593">
    <property type="entry name" value="Glyoxalase/Bleomycin resistance protein/Dihydroxybiphenyl dioxygenase"/>
    <property type="match status" value="1"/>
</dbReference>